<protein>
    <recommendedName>
        <fullName evidence="3">Viral A-type inclusion protein</fullName>
    </recommendedName>
</protein>
<dbReference type="Proteomes" id="UP000029221">
    <property type="component" value="Unassembled WGS sequence"/>
</dbReference>
<dbReference type="RefSeq" id="WP_042277080.1">
    <property type="nucleotide sequence ID" value="NZ_BBML01000001.1"/>
</dbReference>
<evidence type="ECO:0008006" key="3">
    <source>
        <dbReference type="Google" id="ProtNLM"/>
    </source>
</evidence>
<comment type="caution">
    <text evidence="1">The sequence shown here is derived from an EMBL/GenBank/DDBJ whole genome shotgun (WGS) entry which is preliminary data.</text>
</comment>
<reference evidence="1" key="1">
    <citation type="journal article" date="2014" name="Genome Announc.">
        <title>Draft Genome Sequences of Marine Flavobacterium Nonlabens Strains NR17, NR24, NR27, NR32, NR33, and Ara13.</title>
        <authorList>
            <person name="Nakanishi M."/>
            <person name="Meirelles P."/>
            <person name="Suzuki R."/>
            <person name="Takatani N."/>
            <person name="Mino S."/>
            <person name="Suda W."/>
            <person name="Oshima K."/>
            <person name="Hattori M."/>
            <person name="Ohkuma M."/>
            <person name="Hosokawa M."/>
            <person name="Miyashita K."/>
            <person name="Thompson F.L."/>
            <person name="Niwa A."/>
            <person name="Sawabe T."/>
            <person name="Sawabe T."/>
        </authorList>
    </citation>
    <scope>NUCLEOTIDE SEQUENCE [LARGE SCALE GENOMIC DNA]</scope>
    <source>
        <strain evidence="1">JCM 19294</strain>
    </source>
</reference>
<dbReference type="EMBL" id="BBML01000001">
    <property type="protein sequence ID" value="GAK96106.1"/>
    <property type="molecule type" value="Genomic_DNA"/>
</dbReference>
<accession>A0A090QKR5</accession>
<proteinExistence type="predicted"/>
<gene>
    <name evidence="1" type="ORF">JCM19294_2888</name>
</gene>
<keyword evidence="2" id="KW-1185">Reference proteome</keyword>
<dbReference type="PROSITE" id="PS51257">
    <property type="entry name" value="PROKAR_LIPOPROTEIN"/>
    <property type="match status" value="1"/>
</dbReference>
<evidence type="ECO:0000313" key="1">
    <source>
        <dbReference type="EMBL" id="GAK96106.1"/>
    </source>
</evidence>
<organism evidence="1 2">
    <name type="scientific">Nonlabens tegetincola</name>
    <dbReference type="NCBI Taxonomy" id="323273"/>
    <lineage>
        <taxon>Bacteria</taxon>
        <taxon>Pseudomonadati</taxon>
        <taxon>Bacteroidota</taxon>
        <taxon>Flavobacteriia</taxon>
        <taxon>Flavobacteriales</taxon>
        <taxon>Flavobacteriaceae</taxon>
        <taxon>Nonlabens</taxon>
    </lineage>
</organism>
<sequence length="149" mass="17398">MKNIIGLLLITLLLFSCKEEPKNEEQLQLELRIETYDSLMKEAIKAHDVIMPDMGRLLSLKKKLEAQKIEGNQAMEIENVQMDLQKAYDDMFTWMEDYSSKFPYGEPSPSTAKELNKKMPILEEEVKEIKELKDFTLQTIEKAEILLQK</sequence>
<dbReference type="STRING" id="319236.BST91_10410"/>
<dbReference type="eggNOG" id="ENOG503334N">
    <property type="taxonomic scope" value="Bacteria"/>
</dbReference>
<evidence type="ECO:0000313" key="2">
    <source>
        <dbReference type="Proteomes" id="UP000029221"/>
    </source>
</evidence>
<name>A0A090QKR5_9FLAO</name>
<dbReference type="AlphaFoldDB" id="A0A090QKR5"/>